<protein>
    <submittedName>
        <fullName evidence="1">Uncharacterized protein</fullName>
    </submittedName>
</protein>
<proteinExistence type="predicted"/>
<dbReference type="OrthoDB" id="3773711at2"/>
<dbReference type="EMBL" id="SFCC01000025">
    <property type="protein sequence ID" value="RZQ59436.1"/>
    <property type="molecule type" value="Genomic_DNA"/>
</dbReference>
<evidence type="ECO:0000313" key="1">
    <source>
        <dbReference type="EMBL" id="RZQ59436.1"/>
    </source>
</evidence>
<name>A0A4Q7IZA9_9PSEU</name>
<keyword evidence="2" id="KW-1185">Reference proteome</keyword>
<evidence type="ECO:0000313" key="2">
    <source>
        <dbReference type="Proteomes" id="UP000292003"/>
    </source>
</evidence>
<gene>
    <name evidence="1" type="ORF">EWH70_34570</name>
</gene>
<reference evidence="1 2" key="1">
    <citation type="submission" date="2019-02" db="EMBL/GenBank/DDBJ databases">
        <title>Draft genome sequence of Amycolatopsis sp. 8-3EHSu isolated from roots of Suaeda maritima.</title>
        <authorList>
            <person name="Duangmal K."/>
            <person name="Chantavorakit T."/>
        </authorList>
    </citation>
    <scope>NUCLEOTIDE SEQUENCE [LARGE SCALE GENOMIC DNA]</scope>
    <source>
        <strain evidence="1 2">8-3EHSu</strain>
    </source>
</reference>
<dbReference type="AlphaFoldDB" id="A0A4Q7IZA9"/>
<dbReference type="RefSeq" id="WP_130479813.1">
    <property type="nucleotide sequence ID" value="NZ_SFCC01000025.1"/>
</dbReference>
<comment type="caution">
    <text evidence="1">The sequence shown here is derived from an EMBL/GenBank/DDBJ whole genome shotgun (WGS) entry which is preliminary data.</text>
</comment>
<accession>A0A4Q7IZA9</accession>
<organism evidence="1 2">
    <name type="scientific">Amycolatopsis suaedae</name>
    <dbReference type="NCBI Taxonomy" id="2510978"/>
    <lineage>
        <taxon>Bacteria</taxon>
        <taxon>Bacillati</taxon>
        <taxon>Actinomycetota</taxon>
        <taxon>Actinomycetes</taxon>
        <taxon>Pseudonocardiales</taxon>
        <taxon>Pseudonocardiaceae</taxon>
        <taxon>Amycolatopsis</taxon>
    </lineage>
</organism>
<sequence length="167" mass="18227">MSWGDFYRRRDILAALLRNAERDPHAPLRLEDVPGAVAYFRDEPSALLALHYRWSLLLGGRVRTELCDADDALDAVRTAWQATVAEHGTLYAVLDAGARRHPEALAPALENERRMLADAAQLTGPAEPAVDASRVGAALESLLRATPAPAPRRCTAAALWRRLAPST</sequence>
<dbReference type="Proteomes" id="UP000292003">
    <property type="component" value="Unassembled WGS sequence"/>
</dbReference>